<comment type="similarity">
    <text evidence="1">Belongs to the RGS7BP/RGS9BP family.</text>
</comment>
<dbReference type="InterPro" id="IPR026512">
    <property type="entry name" value="RGS7BP/RGS9BP"/>
</dbReference>
<evidence type="ECO:0000256" key="2">
    <source>
        <dbReference type="ARBA" id="ARBA00022700"/>
    </source>
</evidence>
<evidence type="ECO:0008006" key="6">
    <source>
        <dbReference type="Google" id="ProtNLM"/>
    </source>
</evidence>
<protein>
    <recommendedName>
        <fullName evidence="6">Regulator of G-protein signaling 9-binding protein</fullName>
    </recommendedName>
</protein>
<evidence type="ECO:0000313" key="5">
    <source>
        <dbReference type="Proteomes" id="UP000289886"/>
    </source>
</evidence>
<dbReference type="Proteomes" id="UP000289886">
    <property type="component" value="Unassembled WGS sequence"/>
</dbReference>
<accession>A0A444U709</accession>
<keyword evidence="5" id="KW-1185">Reference proteome</keyword>
<reference evidence="4 5" key="1">
    <citation type="submission" date="2019-01" db="EMBL/GenBank/DDBJ databases">
        <title>Draft Genome and Complete Hox-Cluster Characterization of the Sterlet Sturgeon (Acipenser ruthenus).</title>
        <authorList>
            <person name="Wei Q."/>
        </authorList>
    </citation>
    <scope>NUCLEOTIDE SEQUENCE [LARGE SCALE GENOMIC DNA]</scope>
    <source>
        <strain evidence="4">WHYD16114868_AA</strain>
        <tissue evidence="4">Blood</tissue>
    </source>
</reference>
<keyword evidence="2" id="KW-0734">Signal transduction inhibitor</keyword>
<keyword evidence="3" id="KW-0812">Transmembrane</keyword>
<keyword evidence="3" id="KW-1133">Transmembrane helix</keyword>
<sequence length="284" mass="31781">MRDRTYERRRSQVLAGSGSILWLLSDKKNEKTNMKDTLKSRSGQAAPSGCWATRRIRHRGQKVVACYRHLATSVGGSSDCSNLRDELKRTREKAQDLAVANRNRLTLCLRDKNLPKDDQAEMERLWVAFSSSLELFHADMCKVFEMGQSFSLSSQNNLLVQTGMSGATSDIAARALSVQKINYDETVSSVDRLEQKDLEEQIDKVDKMIYDIEMKVNVLRWTVEAKEPKYADPVSNDTSSVAMLSLEDDDNDQCCDRGQVIVSVILGGVAMVAVVLSVCVVYLA</sequence>
<keyword evidence="3" id="KW-0472">Membrane</keyword>
<dbReference type="EMBL" id="SCEB01215165">
    <property type="protein sequence ID" value="RXM30967.1"/>
    <property type="molecule type" value="Genomic_DNA"/>
</dbReference>
<evidence type="ECO:0000256" key="3">
    <source>
        <dbReference type="SAM" id="Phobius"/>
    </source>
</evidence>
<evidence type="ECO:0000313" key="4">
    <source>
        <dbReference type="EMBL" id="RXM30967.1"/>
    </source>
</evidence>
<dbReference type="AlphaFoldDB" id="A0A444U709"/>
<proteinExistence type="inferred from homology"/>
<gene>
    <name evidence="4" type="ORF">EOD39_7381</name>
</gene>
<name>A0A444U709_ACIRT</name>
<feature type="transmembrane region" description="Helical" evidence="3">
    <location>
        <begin position="260"/>
        <end position="283"/>
    </location>
</feature>
<comment type="caution">
    <text evidence="4">The sequence shown here is derived from an EMBL/GenBank/DDBJ whole genome shotgun (WGS) entry which is preliminary data.</text>
</comment>
<dbReference type="PANTHER" id="PTHR21029">
    <property type="entry name" value="R-SEVEN BINDING PROTEIN (R7BP) HOMOLOG"/>
    <property type="match status" value="1"/>
</dbReference>
<organism evidence="4 5">
    <name type="scientific">Acipenser ruthenus</name>
    <name type="common">Sterlet sturgeon</name>
    <dbReference type="NCBI Taxonomy" id="7906"/>
    <lineage>
        <taxon>Eukaryota</taxon>
        <taxon>Metazoa</taxon>
        <taxon>Chordata</taxon>
        <taxon>Craniata</taxon>
        <taxon>Vertebrata</taxon>
        <taxon>Euteleostomi</taxon>
        <taxon>Actinopterygii</taxon>
        <taxon>Chondrostei</taxon>
        <taxon>Acipenseriformes</taxon>
        <taxon>Acipenseridae</taxon>
        <taxon>Acipenser</taxon>
    </lineage>
</organism>
<dbReference type="GO" id="GO:0009968">
    <property type="term" value="P:negative regulation of signal transduction"/>
    <property type="evidence" value="ECO:0007669"/>
    <property type="project" value="UniProtKB-KW"/>
</dbReference>
<evidence type="ECO:0000256" key="1">
    <source>
        <dbReference type="ARBA" id="ARBA00007457"/>
    </source>
</evidence>